<keyword evidence="2" id="KW-1185">Reference proteome</keyword>
<evidence type="ECO:0000313" key="2">
    <source>
        <dbReference type="Proteomes" id="UP001412067"/>
    </source>
</evidence>
<proteinExistence type="predicted"/>
<accession>A0ABR2M343</accession>
<protein>
    <submittedName>
        <fullName evidence="1">Uncharacterized protein</fullName>
    </submittedName>
</protein>
<sequence>MWIDGMTSSLGRIEYACVCVKVNLVRPLPFGVRVKSRFQNFFQQVEYKVLKVLCFMCGCVGHRQRTGQQRPMQGQEIHRKPKGTLPALRCHHLRVALLWKERHILITGFYLTRQILYMQWR</sequence>
<evidence type="ECO:0000313" key="1">
    <source>
        <dbReference type="EMBL" id="KAK8956426.1"/>
    </source>
</evidence>
<organism evidence="1 2">
    <name type="scientific">Platanthera guangdongensis</name>
    <dbReference type="NCBI Taxonomy" id="2320717"/>
    <lineage>
        <taxon>Eukaryota</taxon>
        <taxon>Viridiplantae</taxon>
        <taxon>Streptophyta</taxon>
        <taxon>Embryophyta</taxon>
        <taxon>Tracheophyta</taxon>
        <taxon>Spermatophyta</taxon>
        <taxon>Magnoliopsida</taxon>
        <taxon>Liliopsida</taxon>
        <taxon>Asparagales</taxon>
        <taxon>Orchidaceae</taxon>
        <taxon>Orchidoideae</taxon>
        <taxon>Orchideae</taxon>
        <taxon>Orchidinae</taxon>
        <taxon>Platanthera</taxon>
    </lineage>
</organism>
<reference evidence="1 2" key="1">
    <citation type="journal article" date="2022" name="Nat. Plants">
        <title>Genomes of leafy and leafless Platanthera orchids illuminate the evolution of mycoheterotrophy.</title>
        <authorList>
            <person name="Li M.H."/>
            <person name="Liu K.W."/>
            <person name="Li Z."/>
            <person name="Lu H.C."/>
            <person name="Ye Q.L."/>
            <person name="Zhang D."/>
            <person name="Wang J.Y."/>
            <person name="Li Y.F."/>
            <person name="Zhong Z.M."/>
            <person name="Liu X."/>
            <person name="Yu X."/>
            <person name="Liu D.K."/>
            <person name="Tu X.D."/>
            <person name="Liu B."/>
            <person name="Hao Y."/>
            <person name="Liao X.Y."/>
            <person name="Jiang Y.T."/>
            <person name="Sun W.H."/>
            <person name="Chen J."/>
            <person name="Chen Y.Q."/>
            <person name="Ai Y."/>
            <person name="Zhai J.W."/>
            <person name="Wu S.S."/>
            <person name="Zhou Z."/>
            <person name="Hsiao Y.Y."/>
            <person name="Wu W.L."/>
            <person name="Chen Y.Y."/>
            <person name="Lin Y.F."/>
            <person name="Hsu J.L."/>
            <person name="Li C.Y."/>
            <person name="Wang Z.W."/>
            <person name="Zhao X."/>
            <person name="Zhong W.Y."/>
            <person name="Ma X.K."/>
            <person name="Ma L."/>
            <person name="Huang J."/>
            <person name="Chen G.Z."/>
            <person name="Huang M.Z."/>
            <person name="Huang L."/>
            <person name="Peng D.H."/>
            <person name="Luo Y.B."/>
            <person name="Zou S.Q."/>
            <person name="Chen S.P."/>
            <person name="Lan S."/>
            <person name="Tsai W.C."/>
            <person name="Van de Peer Y."/>
            <person name="Liu Z.J."/>
        </authorList>
    </citation>
    <scope>NUCLEOTIDE SEQUENCE [LARGE SCALE GENOMIC DNA]</scope>
    <source>
        <strain evidence="1">Lor288</strain>
    </source>
</reference>
<dbReference type="EMBL" id="JBBWWR010000013">
    <property type="protein sequence ID" value="KAK8956426.1"/>
    <property type="molecule type" value="Genomic_DNA"/>
</dbReference>
<dbReference type="Proteomes" id="UP001412067">
    <property type="component" value="Unassembled WGS sequence"/>
</dbReference>
<gene>
    <name evidence="1" type="ORF">KSP40_PGU001760</name>
</gene>
<name>A0ABR2M343_9ASPA</name>
<comment type="caution">
    <text evidence="1">The sequence shown here is derived from an EMBL/GenBank/DDBJ whole genome shotgun (WGS) entry which is preliminary data.</text>
</comment>